<dbReference type="PATRIC" id="fig|178900.7.peg.989"/>
<accession>A0A149VC25</accession>
<dbReference type="InterPro" id="IPR011335">
    <property type="entry name" value="Restrct_endonuc-II-like"/>
</dbReference>
<proteinExistence type="predicted"/>
<name>A0A149VC25_9PROT</name>
<sequence>MARIQVKHPVNLSTPLIGAEVECCLYCKGKDIIRAGHRHNKRTTVQLWWCHDCARVFSPHPAKGKVWPLSIILEAVRLYYLGYTRAQVAERVKEKTGLALPERTLSWWLAELRELTTYTYFRRELLSEFQPKRAVRTQRLHHKQTYYYATHYAKLWALLHEERNGAFFALRDFLAEMNRACPHGLFQGEHRASQDRASYDLTGTEIRASHNLACRVAGLVLQSVTDRRRRHDTLQRFMLATDSVTVAVEVPIFLLPEDISSLRTRHGPGIPLSTDDPLTGHVDFLQIRNGKIYILDYKPNAEKERPIAQLMTYALALSSRTGLDLFSFVCAWFDEEHYFEFYPRQVIRNAVTVSST</sequence>
<dbReference type="Proteomes" id="UP000075462">
    <property type="component" value="Unassembled WGS sequence"/>
</dbReference>
<evidence type="ECO:0000313" key="2">
    <source>
        <dbReference type="Proteomes" id="UP000075462"/>
    </source>
</evidence>
<dbReference type="Gene3D" id="3.90.320.10">
    <property type="match status" value="1"/>
</dbReference>
<dbReference type="InterPro" id="IPR011604">
    <property type="entry name" value="PDDEXK-like_dom_sf"/>
</dbReference>
<dbReference type="RefSeq" id="WP_062272352.1">
    <property type="nucleotide sequence ID" value="NZ_LIAA01000030.1"/>
</dbReference>
<reference evidence="1 2" key="1">
    <citation type="submission" date="2015-06" db="EMBL/GenBank/DDBJ databases">
        <title>Improved classification and identification of acetic acid bacteria using matrix-assisted laser desorption/ionization time-of-flight mass spectrometry; Gluconobacter nephelii and Gluconobacter uchimurae are later heterotypic synonyms of Gluconobacter japonicus and Gluconobacter oxydans, respectively.</title>
        <authorList>
            <person name="Li L."/>
            <person name="Cleenwerck I."/>
            <person name="De Vuyst L."/>
            <person name="Vandamme P."/>
        </authorList>
    </citation>
    <scope>NUCLEOTIDE SEQUENCE [LARGE SCALE GENOMIC DNA]</scope>
    <source>
        <strain evidence="1 2">LMG 1545</strain>
    </source>
</reference>
<dbReference type="AlphaFoldDB" id="A0A149VC25"/>
<organism evidence="1 2">
    <name type="scientific">Acetobacter cerevisiae</name>
    <dbReference type="NCBI Taxonomy" id="178900"/>
    <lineage>
        <taxon>Bacteria</taxon>
        <taxon>Pseudomonadati</taxon>
        <taxon>Pseudomonadota</taxon>
        <taxon>Alphaproteobacteria</taxon>
        <taxon>Acetobacterales</taxon>
        <taxon>Acetobacteraceae</taxon>
        <taxon>Acetobacter</taxon>
    </lineage>
</organism>
<protein>
    <submittedName>
        <fullName evidence="1">Uncharacterized protein</fullName>
    </submittedName>
</protein>
<gene>
    <name evidence="1" type="ORF">AD954_06025</name>
</gene>
<dbReference type="EMBL" id="LIAA01000030">
    <property type="protein sequence ID" value="KXV77728.1"/>
    <property type="molecule type" value="Genomic_DNA"/>
</dbReference>
<comment type="caution">
    <text evidence="1">The sequence shown here is derived from an EMBL/GenBank/DDBJ whole genome shotgun (WGS) entry which is preliminary data.</text>
</comment>
<dbReference type="SUPFAM" id="SSF52980">
    <property type="entry name" value="Restriction endonuclease-like"/>
    <property type="match status" value="1"/>
</dbReference>
<dbReference type="OrthoDB" id="8478878at2"/>
<evidence type="ECO:0000313" key="1">
    <source>
        <dbReference type="EMBL" id="KXV77728.1"/>
    </source>
</evidence>